<dbReference type="RefSeq" id="WP_106676261.1">
    <property type="nucleotide sequence ID" value="NZ_JACHWV010000010.1"/>
</dbReference>
<dbReference type="EMBL" id="PXOT01000010">
    <property type="protein sequence ID" value="PSG94493.1"/>
    <property type="molecule type" value="Genomic_DNA"/>
</dbReference>
<comment type="caution">
    <text evidence="1">The sequence shown here is derived from an EMBL/GenBank/DDBJ whole genome shotgun (WGS) entry which is preliminary data.</text>
</comment>
<protein>
    <submittedName>
        <fullName evidence="1">Uncharacterized protein</fullName>
    </submittedName>
</protein>
<gene>
    <name evidence="1" type="ORF">C7H61_00740</name>
</gene>
<evidence type="ECO:0000313" key="2">
    <source>
        <dbReference type="Proteomes" id="UP000238430"/>
    </source>
</evidence>
<organism evidence="1 2">
    <name type="scientific">Mesoflavibacter zeaxanthinifaciens subsp. sabulilitoris</name>
    <dbReference type="NCBI Taxonomy" id="1520893"/>
    <lineage>
        <taxon>Bacteria</taxon>
        <taxon>Pseudomonadati</taxon>
        <taxon>Bacteroidota</taxon>
        <taxon>Flavobacteriia</taxon>
        <taxon>Flavobacteriales</taxon>
        <taxon>Flavobacteriaceae</taxon>
        <taxon>Mesoflavibacter</taxon>
    </lineage>
</organism>
<reference evidence="1 2" key="1">
    <citation type="submission" date="2018-03" db="EMBL/GenBank/DDBJ databases">
        <title>Mesoflavibacter sp. HG37 and Mesoflavibacter sp. HG96 sp.nov., two marine bacteria isolated from seawater of Western Pacific Ocean.</title>
        <authorList>
            <person name="Cheng H."/>
            <person name="Wu Y.-H."/>
            <person name="Guo L.-L."/>
            <person name="Xu X.-W."/>
        </authorList>
    </citation>
    <scope>NUCLEOTIDE SEQUENCE [LARGE SCALE GENOMIC DNA]</scope>
    <source>
        <strain evidence="1 2">KCTC 42117</strain>
    </source>
</reference>
<name>A0A2T1NNM7_9FLAO</name>
<dbReference type="Proteomes" id="UP000238430">
    <property type="component" value="Unassembled WGS sequence"/>
</dbReference>
<keyword evidence="2" id="KW-1185">Reference proteome</keyword>
<evidence type="ECO:0000313" key="1">
    <source>
        <dbReference type="EMBL" id="PSG94493.1"/>
    </source>
</evidence>
<dbReference type="AlphaFoldDB" id="A0A2T1NNM7"/>
<accession>A0A2T1NNM7</accession>
<sequence>MKHNSKNIINDFSKILSYISNLNNDGIFFNNTNISLDKLYNKHKALYGYKFNVEIFNKGYFIRTDYSSDYSKMYIMFKKFGSVTLKYSFNDNDEELEYYTNYNKYINITLDLKNKSIYCKNEKFQKYIPVTFNNIKYLITNQKLLLYVHDVLKIISNKNNSICFDKNDLIYSTSNDNIFSIVFFNSRKIFLKEINNNRTVEIPNWSLKTGSIILNIYIKICKKTEENSLGIVKNFFNKNHKILADYVNENLQINNSFSLINIIDLIYENNNKDLFKEIKKSKIFSESEYYDYCNTILKRRFKECKFNFKIKSIKRFKIEHDNLFYKIRVKEAKKIKLIKYIFNDNYKFLIDFFNKSEIDIKPISSNKQLLNFANYMNNCVYEYNHLIINSRCIVLNAKYKNERHCVLIHYNSESFELLEVKKRFNMQSNKKFETILSGLIMNLNKDFEDNLPDFIKILNKIKN</sequence>
<proteinExistence type="predicted"/>